<evidence type="ECO:0000313" key="7">
    <source>
        <dbReference type="EMBL" id="CAD2142414.1"/>
    </source>
</evidence>
<evidence type="ECO:0000313" key="8">
    <source>
        <dbReference type="Proteomes" id="UP000580250"/>
    </source>
</evidence>
<protein>
    <recommendedName>
        <fullName evidence="5 6">Tyrosinase copper-binding domain-containing protein</fullName>
    </recommendedName>
</protein>
<dbReference type="AlphaFoldDB" id="A0A6V7U1J5"/>
<feature type="domain" description="Tyrosinase copper-binding" evidence="6">
    <location>
        <begin position="301"/>
        <end position="312"/>
    </location>
</feature>
<dbReference type="EMBL" id="CAJEWN010000029">
    <property type="protein sequence ID" value="CAD2142414.1"/>
    <property type="molecule type" value="Genomic_DNA"/>
</dbReference>
<evidence type="ECO:0000256" key="2">
    <source>
        <dbReference type="ARBA" id="ARBA00023008"/>
    </source>
</evidence>
<dbReference type="PRINTS" id="PR00092">
    <property type="entry name" value="TYROSINASE"/>
</dbReference>
<keyword evidence="1" id="KW-0479">Metal-binding</keyword>
<gene>
    <name evidence="7" type="ORF">MENT_LOCUS7207</name>
</gene>
<dbReference type="PANTHER" id="PTHR11474">
    <property type="entry name" value="TYROSINASE FAMILY MEMBER"/>
    <property type="match status" value="1"/>
</dbReference>
<dbReference type="OrthoDB" id="6132182at2759"/>
<feature type="compositionally biased region" description="Low complexity" evidence="3">
    <location>
        <begin position="439"/>
        <end position="454"/>
    </location>
</feature>
<keyword evidence="2" id="KW-0186">Copper</keyword>
<organism evidence="7 8">
    <name type="scientific">Meloidogyne enterolobii</name>
    <name type="common">Root-knot nematode worm</name>
    <name type="synonym">Meloidogyne mayaguensis</name>
    <dbReference type="NCBI Taxonomy" id="390850"/>
    <lineage>
        <taxon>Eukaryota</taxon>
        <taxon>Metazoa</taxon>
        <taxon>Ecdysozoa</taxon>
        <taxon>Nematoda</taxon>
        <taxon>Chromadorea</taxon>
        <taxon>Rhabditida</taxon>
        <taxon>Tylenchina</taxon>
        <taxon>Tylenchomorpha</taxon>
        <taxon>Tylenchoidea</taxon>
        <taxon>Meloidogynidae</taxon>
        <taxon>Meloidogyninae</taxon>
        <taxon>Meloidogyne</taxon>
    </lineage>
</organism>
<feature type="domain" description="Tyrosinase copper-binding" evidence="5">
    <location>
        <begin position="142"/>
        <end position="159"/>
    </location>
</feature>
<dbReference type="GO" id="GO:0046872">
    <property type="term" value="F:metal ion binding"/>
    <property type="evidence" value="ECO:0007669"/>
    <property type="project" value="UniProtKB-KW"/>
</dbReference>
<evidence type="ECO:0000259" key="5">
    <source>
        <dbReference type="PROSITE" id="PS00497"/>
    </source>
</evidence>
<dbReference type="SUPFAM" id="SSF48056">
    <property type="entry name" value="Di-copper centre-containing domain"/>
    <property type="match status" value="1"/>
</dbReference>
<dbReference type="Proteomes" id="UP000580250">
    <property type="component" value="Unassembled WGS sequence"/>
</dbReference>
<evidence type="ECO:0000259" key="6">
    <source>
        <dbReference type="PROSITE" id="PS00498"/>
    </source>
</evidence>
<feature type="signal peptide" evidence="4">
    <location>
        <begin position="1"/>
        <end position="29"/>
    </location>
</feature>
<dbReference type="InterPro" id="IPR002227">
    <property type="entry name" value="Tyrosinase_Cu-bd"/>
</dbReference>
<name>A0A6V7U1J5_MELEN</name>
<dbReference type="InterPro" id="IPR050316">
    <property type="entry name" value="Tyrosinase/Hemocyanin"/>
</dbReference>
<comment type="caution">
    <text evidence="7">The sequence shown here is derived from an EMBL/GenBank/DDBJ whole genome shotgun (WGS) entry which is preliminary data.</text>
</comment>
<feature type="chain" id="PRO_5027631205" description="Tyrosinase copper-binding domain-containing protein" evidence="4">
    <location>
        <begin position="30"/>
        <end position="464"/>
    </location>
</feature>
<sequence>MKLTFRPKSGLIILIQYIILSTLFCNVKAICEDIDKDLRDFCRALDAIKNNKWELPPNRPELRCVTLGCFCPAVDGKTDGSINGCILPNGKQLGKCLRQEFRMLTDEQREAYFKTIKEMKANNDFDIIALLHRQAWDEGGAHRGPQFLVFHREMLKAFELAMREASYKILQSTDVCLPYWDSTMDGSLPSPKDSYFFTADFIGSTNASGQVIDGPFSPWQTLMNTEYIQRDVGRHGSCYKEEYITWQMNQTKIENIIAYTSISDPGKCPTRVYSGNPELAHGGPHTFIGGNMGYITESANDPVFYNHHCFVDYLFEQWRKAKQNYSQRPIQYPLDNPACETKIHYRNEKMTQFPYIRNIDGCRNEYTDNMYEYAPRPTCSLQKPDCGSKYLFCDLSHVTIRCIAKVRIGGNCRGFTKGEKVCYNGECVNNVCVPYPPTSTTTPTTTQLPSTSAPYDEDEDEDDD</sequence>
<dbReference type="PROSITE" id="PS00498">
    <property type="entry name" value="TYROSINASE_2"/>
    <property type="match status" value="1"/>
</dbReference>
<feature type="region of interest" description="Disordered" evidence="3">
    <location>
        <begin position="439"/>
        <end position="464"/>
    </location>
</feature>
<dbReference type="PROSITE" id="PS00497">
    <property type="entry name" value="TYROSINASE_1"/>
    <property type="match status" value="1"/>
</dbReference>
<dbReference type="Gene3D" id="1.10.1280.10">
    <property type="entry name" value="Di-copper center containing domain from catechol oxidase"/>
    <property type="match status" value="1"/>
</dbReference>
<dbReference type="InterPro" id="IPR008922">
    <property type="entry name" value="Di-copper_centre_dom_sf"/>
</dbReference>
<accession>A0A6V7U1J5</accession>
<dbReference type="Pfam" id="PF00264">
    <property type="entry name" value="Tyrosinase"/>
    <property type="match status" value="1"/>
</dbReference>
<proteinExistence type="predicted"/>
<feature type="compositionally biased region" description="Acidic residues" evidence="3">
    <location>
        <begin position="455"/>
        <end position="464"/>
    </location>
</feature>
<reference evidence="7 8" key="1">
    <citation type="submission" date="2020-08" db="EMBL/GenBank/DDBJ databases">
        <authorList>
            <person name="Koutsovoulos G."/>
            <person name="Danchin GJ E."/>
        </authorList>
    </citation>
    <scope>NUCLEOTIDE SEQUENCE [LARGE SCALE GENOMIC DNA]</scope>
</reference>
<dbReference type="PANTHER" id="PTHR11474:SF126">
    <property type="entry name" value="TYROSINASE-LIKE PROTEIN TYR-1-RELATED"/>
    <property type="match status" value="1"/>
</dbReference>
<dbReference type="GO" id="GO:0016491">
    <property type="term" value="F:oxidoreductase activity"/>
    <property type="evidence" value="ECO:0007669"/>
    <property type="project" value="InterPro"/>
</dbReference>
<evidence type="ECO:0000256" key="3">
    <source>
        <dbReference type="SAM" id="MobiDB-lite"/>
    </source>
</evidence>
<keyword evidence="4" id="KW-0732">Signal</keyword>
<evidence type="ECO:0000256" key="1">
    <source>
        <dbReference type="ARBA" id="ARBA00022723"/>
    </source>
</evidence>
<evidence type="ECO:0000256" key="4">
    <source>
        <dbReference type="SAM" id="SignalP"/>
    </source>
</evidence>